<feature type="repeat" description="TPR" evidence="3">
    <location>
        <begin position="456"/>
        <end position="489"/>
    </location>
</feature>
<dbReference type="Gene3D" id="1.25.40.10">
    <property type="entry name" value="Tetratricopeptide repeat domain"/>
    <property type="match status" value="2"/>
</dbReference>
<accession>A0ABN6Z982</accession>
<feature type="signal peptide" evidence="4">
    <location>
        <begin position="1"/>
        <end position="19"/>
    </location>
</feature>
<dbReference type="PANTHER" id="PTHR44858">
    <property type="entry name" value="TETRATRICOPEPTIDE REPEAT PROTEIN 6"/>
    <property type="match status" value="1"/>
</dbReference>
<proteinExistence type="predicted"/>
<dbReference type="SMART" id="SM00028">
    <property type="entry name" value="TPR"/>
    <property type="match status" value="5"/>
</dbReference>
<dbReference type="InterPro" id="IPR009003">
    <property type="entry name" value="Peptidase_S1_PA"/>
</dbReference>
<keyword evidence="1" id="KW-0677">Repeat</keyword>
<evidence type="ECO:0000256" key="1">
    <source>
        <dbReference type="ARBA" id="ARBA00022737"/>
    </source>
</evidence>
<evidence type="ECO:0000256" key="3">
    <source>
        <dbReference type="PROSITE-ProRule" id="PRU00339"/>
    </source>
</evidence>
<evidence type="ECO:0000256" key="4">
    <source>
        <dbReference type="SAM" id="SignalP"/>
    </source>
</evidence>
<dbReference type="Gene3D" id="2.40.10.120">
    <property type="match status" value="1"/>
</dbReference>
<dbReference type="Proteomes" id="UP001496674">
    <property type="component" value="Chromosome"/>
</dbReference>
<organism evidence="5 6">
    <name type="scientific">Bacteroides sedimenti</name>
    <dbReference type="NCBI Taxonomy" id="2136147"/>
    <lineage>
        <taxon>Bacteria</taxon>
        <taxon>Pseudomonadati</taxon>
        <taxon>Bacteroidota</taxon>
        <taxon>Bacteroidia</taxon>
        <taxon>Bacteroidales</taxon>
        <taxon>Bacteroidaceae</taxon>
        <taxon>Bacteroides</taxon>
    </lineage>
</organism>
<feature type="chain" id="PRO_5047395710" evidence="4">
    <location>
        <begin position="20"/>
        <end position="567"/>
    </location>
</feature>
<keyword evidence="5" id="KW-0378">Hydrolase</keyword>
<dbReference type="InterPro" id="IPR019734">
    <property type="entry name" value="TPR_rpt"/>
</dbReference>
<dbReference type="GO" id="GO:0008233">
    <property type="term" value="F:peptidase activity"/>
    <property type="evidence" value="ECO:0007669"/>
    <property type="project" value="UniProtKB-KW"/>
</dbReference>
<dbReference type="PANTHER" id="PTHR44858:SF1">
    <property type="entry name" value="UDP-N-ACETYLGLUCOSAMINE--PEPTIDE N-ACETYLGLUCOSAMINYLTRANSFERASE SPINDLY-RELATED"/>
    <property type="match status" value="1"/>
</dbReference>
<sequence>MRKKILFMVLCLLSQWTMAQKDAPKWVDKSKKAVFSVVTYDENDKLLNTGNGFFVSEDGVALSDYTLFVGAARAVVINFEGKQLPVQTILGANSMYDVIKFRVDLGKKSTPALKLAAVVPAKDAEAVMLPYSTKKERACTIGKVEEVSNLAGPHKYFKLAMSMKDKLVSCPILNSEGEVFGLVQKAASKDTTHCYAISAPYANELVISAFDFNSSELNKIGIKKALPNNEDQAMVALFMASSQLSVDKYSSLLNDFITQFPNNADGYIRRANFIFSNYSDAQHFAQAEDDLNKALKVSGKKDDVYYNRSRMMYLSAIQNKGEAFKSWTLETSLEDINKAIEINPLPLYTQHQGDVYFAMTKFDKAFECFDKVNHTNLASPETFFSAARAKELMKGDYKEVIVLLDSAVSRYAAPYPQAAAPYISERAIVKSDNGLYKEAVADFDIYHQIIGSGVNANFFYLREQANYKSRNYKRALEDIMKAVEMEPSNKEYLAEYGAVNLRIARYDEAIKNLKDALAIDPKFAACYRLIGFCQLQQGKKTDACENFNKAKELGDELVIPMIEKNCK</sequence>
<evidence type="ECO:0000313" key="5">
    <source>
        <dbReference type="EMBL" id="BEG98891.1"/>
    </source>
</evidence>
<dbReference type="InterPro" id="IPR050498">
    <property type="entry name" value="Ycf3"/>
</dbReference>
<keyword evidence="4" id="KW-0732">Signal</keyword>
<keyword evidence="2 3" id="KW-0802">TPR repeat</keyword>
<dbReference type="RefSeq" id="WP_353334096.1">
    <property type="nucleotide sequence ID" value="NZ_AP028055.1"/>
</dbReference>
<keyword evidence="5" id="KW-0645">Protease</keyword>
<keyword evidence="6" id="KW-1185">Reference proteome</keyword>
<dbReference type="PROSITE" id="PS50005">
    <property type="entry name" value="TPR"/>
    <property type="match status" value="2"/>
</dbReference>
<dbReference type="SUPFAM" id="SSF48452">
    <property type="entry name" value="TPR-like"/>
    <property type="match status" value="2"/>
</dbReference>
<dbReference type="GO" id="GO:0006508">
    <property type="term" value="P:proteolysis"/>
    <property type="evidence" value="ECO:0007669"/>
    <property type="project" value="UniProtKB-KW"/>
</dbReference>
<dbReference type="EMBL" id="AP028055">
    <property type="protein sequence ID" value="BEG98891.1"/>
    <property type="molecule type" value="Genomic_DNA"/>
</dbReference>
<feature type="repeat" description="TPR" evidence="3">
    <location>
        <begin position="490"/>
        <end position="523"/>
    </location>
</feature>
<gene>
    <name evidence="5" type="ORF">BSYN_11560</name>
</gene>
<evidence type="ECO:0000313" key="6">
    <source>
        <dbReference type="Proteomes" id="UP001496674"/>
    </source>
</evidence>
<reference evidence="5 6" key="1">
    <citation type="submission" date="2023-04" db="EMBL/GenBank/DDBJ databases">
        <title>Draft genome sequence of acteroides sedimenti strain YN3PY1.</title>
        <authorList>
            <person name="Yoshida N."/>
        </authorList>
    </citation>
    <scope>NUCLEOTIDE SEQUENCE [LARGE SCALE GENOMIC DNA]</scope>
    <source>
        <strain evidence="5 6">YN3PY1</strain>
    </source>
</reference>
<protein>
    <submittedName>
        <fullName evidence="5">Serine protease</fullName>
    </submittedName>
</protein>
<evidence type="ECO:0000256" key="2">
    <source>
        <dbReference type="ARBA" id="ARBA00022803"/>
    </source>
</evidence>
<dbReference type="InterPro" id="IPR011990">
    <property type="entry name" value="TPR-like_helical_dom_sf"/>
</dbReference>
<name>A0ABN6Z982_9BACE</name>
<dbReference type="SUPFAM" id="SSF50494">
    <property type="entry name" value="Trypsin-like serine proteases"/>
    <property type="match status" value="1"/>
</dbReference>